<dbReference type="RefSeq" id="WP_084046374.1">
    <property type="nucleotide sequence ID" value="NZ_FWWU01000006.1"/>
</dbReference>
<reference evidence="1 2" key="1">
    <citation type="submission" date="2017-04" db="EMBL/GenBank/DDBJ databases">
        <authorList>
            <person name="Afonso C.L."/>
            <person name="Miller P.J."/>
            <person name="Scott M.A."/>
            <person name="Spackman E."/>
            <person name="Goraichik I."/>
            <person name="Dimitrov K.M."/>
            <person name="Suarez D.L."/>
            <person name="Swayne D.E."/>
        </authorList>
    </citation>
    <scope>NUCLEOTIDE SEQUENCE [LARGE SCALE GENOMIC DNA]</scope>
    <source>
        <strain evidence="1 2">KR-140</strain>
    </source>
</reference>
<name>A0A1W1UPZ0_9DEIO</name>
<dbReference type="Proteomes" id="UP000192582">
    <property type="component" value="Unassembled WGS sequence"/>
</dbReference>
<dbReference type="EMBL" id="FWWU01000006">
    <property type="protein sequence ID" value="SMB83103.1"/>
    <property type="molecule type" value="Genomic_DNA"/>
</dbReference>
<organism evidence="1 2">
    <name type="scientific">Deinococcus hopiensis KR-140</name>
    <dbReference type="NCBI Taxonomy" id="695939"/>
    <lineage>
        <taxon>Bacteria</taxon>
        <taxon>Thermotogati</taxon>
        <taxon>Deinococcota</taxon>
        <taxon>Deinococci</taxon>
        <taxon>Deinococcales</taxon>
        <taxon>Deinococcaceae</taxon>
        <taxon>Deinococcus</taxon>
    </lineage>
</organism>
<proteinExistence type="predicted"/>
<dbReference type="AlphaFoldDB" id="A0A1W1UPZ0"/>
<gene>
    <name evidence="1" type="ORF">SAMN00790413_04262</name>
</gene>
<accession>A0A1W1UPZ0</accession>
<sequence length="138" mass="15137">MGQGKLGAADPPLLSLTLFNSQQRRALRSGKRLERAGGAHKDCGEAVAYCSFGAAQFQMPNPMLRRALSRYGYSPRAVLALTRVAGVDLFDAMYRVTHGFLGSDARRTAFLTQGSYLRKAVTTNAWFPHKATDFPRSP</sequence>
<keyword evidence="2" id="KW-1185">Reference proteome</keyword>
<evidence type="ECO:0000313" key="2">
    <source>
        <dbReference type="Proteomes" id="UP000192582"/>
    </source>
</evidence>
<protein>
    <submittedName>
        <fullName evidence="1">Uncharacterized protein</fullName>
    </submittedName>
</protein>
<evidence type="ECO:0000313" key="1">
    <source>
        <dbReference type="EMBL" id="SMB83103.1"/>
    </source>
</evidence>